<reference evidence="1" key="3">
    <citation type="submission" date="2022-06" db="UniProtKB">
        <authorList>
            <consortium name="EnsemblPlants"/>
        </authorList>
    </citation>
    <scope>IDENTIFICATION</scope>
</reference>
<reference evidence="2" key="1">
    <citation type="journal article" date="2013" name="Nature">
        <title>Draft genome of the wheat A-genome progenitor Triticum urartu.</title>
        <authorList>
            <person name="Ling H.Q."/>
            <person name="Zhao S."/>
            <person name="Liu D."/>
            <person name="Wang J."/>
            <person name="Sun H."/>
            <person name="Zhang C."/>
            <person name="Fan H."/>
            <person name="Li D."/>
            <person name="Dong L."/>
            <person name="Tao Y."/>
            <person name="Gao C."/>
            <person name="Wu H."/>
            <person name="Li Y."/>
            <person name="Cui Y."/>
            <person name="Guo X."/>
            <person name="Zheng S."/>
            <person name="Wang B."/>
            <person name="Yu K."/>
            <person name="Liang Q."/>
            <person name="Yang W."/>
            <person name="Lou X."/>
            <person name="Chen J."/>
            <person name="Feng M."/>
            <person name="Jian J."/>
            <person name="Zhang X."/>
            <person name="Luo G."/>
            <person name="Jiang Y."/>
            <person name="Liu J."/>
            <person name="Wang Z."/>
            <person name="Sha Y."/>
            <person name="Zhang B."/>
            <person name="Wu H."/>
            <person name="Tang D."/>
            <person name="Shen Q."/>
            <person name="Xue P."/>
            <person name="Zou S."/>
            <person name="Wang X."/>
            <person name="Liu X."/>
            <person name="Wang F."/>
            <person name="Yang Y."/>
            <person name="An X."/>
            <person name="Dong Z."/>
            <person name="Zhang K."/>
            <person name="Zhang X."/>
            <person name="Luo M.C."/>
            <person name="Dvorak J."/>
            <person name="Tong Y."/>
            <person name="Wang J."/>
            <person name="Yang H."/>
            <person name="Li Z."/>
            <person name="Wang D."/>
            <person name="Zhang A."/>
            <person name="Wang J."/>
        </authorList>
    </citation>
    <scope>NUCLEOTIDE SEQUENCE</scope>
    <source>
        <strain evidence="2">cv. G1812</strain>
    </source>
</reference>
<dbReference type="Gramene" id="TuG1812G0100004661.01.T01">
    <property type="protein sequence ID" value="TuG1812G0100004661.01.T01.cds297903"/>
    <property type="gene ID" value="TuG1812G0100004661.01"/>
</dbReference>
<dbReference type="AlphaFoldDB" id="A0A8R7TAW8"/>
<reference evidence="1" key="2">
    <citation type="submission" date="2018-03" db="EMBL/GenBank/DDBJ databases">
        <title>The Triticum urartu genome reveals the dynamic nature of wheat genome evolution.</title>
        <authorList>
            <person name="Ling H."/>
            <person name="Ma B."/>
            <person name="Shi X."/>
            <person name="Liu H."/>
            <person name="Dong L."/>
            <person name="Sun H."/>
            <person name="Cao Y."/>
            <person name="Gao Q."/>
            <person name="Zheng S."/>
            <person name="Li Y."/>
            <person name="Yu Y."/>
            <person name="Du H."/>
            <person name="Qi M."/>
            <person name="Li Y."/>
            <person name="Yu H."/>
            <person name="Cui Y."/>
            <person name="Wang N."/>
            <person name="Chen C."/>
            <person name="Wu H."/>
            <person name="Zhao Y."/>
            <person name="Zhang J."/>
            <person name="Li Y."/>
            <person name="Zhou W."/>
            <person name="Zhang B."/>
            <person name="Hu W."/>
            <person name="Eijk M."/>
            <person name="Tang J."/>
            <person name="Witsenboer H."/>
            <person name="Zhao S."/>
            <person name="Li Z."/>
            <person name="Zhang A."/>
            <person name="Wang D."/>
            <person name="Liang C."/>
        </authorList>
    </citation>
    <scope>NUCLEOTIDE SEQUENCE [LARGE SCALE GENOMIC DNA]</scope>
    <source>
        <strain evidence="1">cv. G1812</strain>
    </source>
</reference>
<organism evidence="1 2">
    <name type="scientific">Triticum urartu</name>
    <name type="common">Red wild einkorn</name>
    <name type="synonym">Crithodium urartu</name>
    <dbReference type="NCBI Taxonomy" id="4572"/>
    <lineage>
        <taxon>Eukaryota</taxon>
        <taxon>Viridiplantae</taxon>
        <taxon>Streptophyta</taxon>
        <taxon>Embryophyta</taxon>
        <taxon>Tracheophyta</taxon>
        <taxon>Spermatophyta</taxon>
        <taxon>Magnoliopsida</taxon>
        <taxon>Liliopsida</taxon>
        <taxon>Poales</taxon>
        <taxon>Poaceae</taxon>
        <taxon>BOP clade</taxon>
        <taxon>Pooideae</taxon>
        <taxon>Triticodae</taxon>
        <taxon>Triticeae</taxon>
        <taxon>Triticinae</taxon>
        <taxon>Triticum</taxon>
    </lineage>
</organism>
<evidence type="ECO:0000313" key="2">
    <source>
        <dbReference type="Proteomes" id="UP000015106"/>
    </source>
</evidence>
<sequence>MLTFTTGSYSPSIHLARSPVLVFDLLFSFSRSKDLFVLASFRSWYRCHEELVPIDPPASLAAA</sequence>
<dbReference type="Proteomes" id="UP000015106">
    <property type="component" value="Chromosome 1"/>
</dbReference>
<dbReference type="EnsemblPlants" id="TuG1812G0100004661.01.T01">
    <property type="protein sequence ID" value="TuG1812G0100004661.01.T01.cds297903"/>
    <property type="gene ID" value="TuG1812G0100004661.01"/>
</dbReference>
<name>A0A8R7TAW8_TRIUA</name>
<proteinExistence type="predicted"/>
<evidence type="ECO:0000313" key="1">
    <source>
        <dbReference type="EnsemblPlants" id="TuG1812G0100004661.01.T01.cds297903"/>
    </source>
</evidence>
<protein>
    <submittedName>
        <fullName evidence="1">Uncharacterized protein</fullName>
    </submittedName>
</protein>
<accession>A0A8R7TAW8</accession>
<keyword evidence="2" id="KW-1185">Reference proteome</keyword>